<dbReference type="EC" id="2.7.13.3" evidence="3"/>
<dbReference type="Gene3D" id="3.30.450.20">
    <property type="entry name" value="PAS domain"/>
    <property type="match status" value="1"/>
</dbReference>
<keyword evidence="11" id="KW-0472">Membrane</keyword>
<dbReference type="SUPFAM" id="SSF55781">
    <property type="entry name" value="GAF domain-like"/>
    <property type="match status" value="1"/>
</dbReference>
<dbReference type="InterPro" id="IPR029016">
    <property type="entry name" value="GAF-like_dom_sf"/>
</dbReference>
<dbReference type="InterPro" id="IPR004358">
    <property type="entry name" value="Sig_transdc_His_kin-like_C"/>
</dbReference>
<evidence type="ECO:0000256" key="10">
    <source>
        <dbReference type="ARBA" id="ARBA00023012"/>
    </source>
</evidence>
<evidence type="ECO:0000256" key="4">
    <source>
        <dbReference type="ARBA" id="ARBA00022475"/>
    </source>
</evidence>
<dbReference type="Gene3D" id="3.30.565.10">
    <property type="entry name" value="Histidine kinase-like ATPase, C-terminal domain"/>
    <property type="match status" value="1"/>
</dbReference>
<feature type="domain" description="PAC" evidence="14">
    <location>
        <begin position="278"/>
        <end position="331"/>
    </location>
</feature>
<dbReference type="GO" id="GO:0016036">
    <property type="term" value="P:cellular response to phosphate starvation"/>
    <property type="evidence" value="ECO:0007669"/>
    <property type="project" value="TreeGrafter"/>
</dbReference>
<dbReference type="Pfam" id="PF00512">
    <property type="entry name" value="HisKA"/>
    <property type="match status" value="1"/>
</dbReference>
<proteinExistence type="predicted"/>
<dbReference type="InterPro" id="IPR035965">
    <property type="entry name" value="PAS-like_dom_sf"/>
</dbReference>
<dbReference type="InterPro" id="IPR003661">
    <property type="entry name" value="HisK_dim/P_dom"/>
</dbReference>
<evidence type="ECO:0000256" key="9">
    <source>
        <dbReference type="ARBA" id="ARBA00022840"/>
    </source>
</evidence>
<sequence>MATEKKKKEYQTFSLTPGVFTDTKRVLTSTEQAKRRRLLAALAKSSQFLAIEKHIDIILEGIAKSVGQAIHAKYVNFWNFTPDKKGVFIRAAYGMQQQYIDHSKKDPLPLGSAWVGRAMQTGKVWATSNVQKDPRLPSSWLPAVKKQAYHGLVCMPLKIKNRTIGGMCIYYPEVHEFEPFEMTIASIVANQAATAVENGRIFDELGAERLKTLSIVRSLNDGLIMYDLDESIVFFNPRAEELLWLKAEDVVGKIPSRIFAEKDTYRKNLYAIHILPQPDYESAEYTTEGSHRIVLLVTRIPVRDEAGIKIGTVQVLHDVTREREIEQLKANFLTTASHQLRTPLAGIKWALEAILKENDGTLMPAQKKMIKEASKTNEHLITLVNDLLDVSRIEEGQFGYHFEMTDLAALVQKVVAEFAEDATQHDVTLSVIESNDTFPPISVDREKIRVAIGNLVDNAIKYTPKGGTVTISLKTGPGTLSLLVHDTGIGIAEKDQTFIFNKFFRAQNAVLRETEGSGLGLYIAKNIIEHHRGTVRLESRENDGSTFVIQLPSSPERMPEPVTAVSRTL</sequence>
<evidence type="ECO:0000256" key="3">
    <source>
        <dbReference type="ARBA" id="ARBA00012438"/>
    </source>
</evidence>
<dbReference type="Gene3D" id="3.30.450.40">
    <property type="match status" value="1"/>
</dbReference>
<dbReference type="EMBL" id="MFKN01000015">
    <property type="protein sequence ID" value="OGG41080.1"/>
    <property type="molecule type" value="Genomic_DNA"/>
</dbReference>
<dbReference type="SMART" id="SM00387">
    <property type="entry name" value="HATPase_c"/>
    <property type="match status" value="1"/>
</dbReference>
<evidence type="ECO:0000256" key="6">
    <source>
        <dbReference type="ARBA" id="ARBA00022679"/>
    </source>
</evidence>
<dbReference type="AlphaFoldDB" id="A0A1F6BVX9"/>
<dbReference type="SMART" id="SM00388">
    <property type="entry name" value="HisKA"/>
    <property type="match status" value="1"/>
</dbReference>
<feature type="domain" description="PAS" evidence="13">
    <location>
        <begin position="208"/>
        <end position="253"/>
    </location>
</feature>
<dbReference type="GO" id="GO:0005886">
    <property type="term" value="C:plasma membrane"/>
    <property type="evidence" value="ECO:0007669"/>
    <property type="project" value="UniProtKB-SubCell"/>
</dbReference>
<evidence type="ECO:0000313" key="16">
    <source>
        <dbReference type="Proteomes" id="UP000179014"/>
    </source>
</evidence>
<dbReference type="CDD" id="cd00082">
    <property type="entry name" value="HisKA"/>
    <property type="match status" value="1"/>
</dbReference>
<dbReference type="GO" id="GO:0000155">
    <property type="term" value="F:phosphorelay sensor kinase activity"/>
    <property type="evidence" value="ECO:0007669"/>
    <property type="project" value="InterPro"/>
</dbReference>
<evidence type="ECO:0000259" key="12">
    <source>
        <dbReference type="PROSITE" id="PS50109"/>
    </source>
</evidence>
<keyword evidence="9" id="KW-0067">ATP-binding</keyword>
<accession>A0A1F6BVX9</accession>
<dbReference type="InterPro" id="IPR000014">
    <property type="entry name" value="PAS"/>
</dbReference>
<dbReference type="PROSITE" id="PS50112">
    <property type="entry name" value="PAS"/>
    <property type="match status" value="1"/>
</dbReference>
<dbReference type="PROSITE" id="PS50113">
    <property type="entry name" value="PAC"/>
    <property type="match status" value="1"/>
</dbReference>
<gene>
    <name evidence="15" type="ORF">A2118_02735</name>
</gene>
<evidence type="ECO:0000256" key="8">
    <source>
        <dbReference type="ARBA" id="ARBA00022777"/>
    </source>
</evidence>
<dbReference type="InterPro" id="IPR005467">
    <property type="entry name" value="His_kinase_dom"/>
</dbReference>
<dbReference type="GO" id="GO:0005524">
    <property type="term" value="F:ATP binding"/>
    <property type="evidence" value="ECO:0007669"/>
    <property type="project" value="UniProtKB-KW"/>
</dbReference>
<reference evidence="15 16" key="1">
    <citation type="journal article" date="2016" name="Nat. Commun.">
        <title>Thousands of microbial genomes shed light on interconnected biogeochemical processes in an aquifer system.</title>
        <authorList>
            <person name="Anantharaman K."/>
            <person name="Brown C.T."/>
            <person name="Hug L.A."/>
            <person name="Sharon I."/>
            <person name="Castelle C.J."/>
            <person name="Probst A.J."/>
            <person name="Thomas B.C."/>
            <person name="Singh A."/>
            <person name="Wilkins M.J."/>
            <person name="Karaoz U."/>
            <person name="Brodie E.L."/>
            <person name="Williams K.H."/>
            <person name="Hubbard S.S."/>
            <person name="Banfield J.F."/>
        </authorList>
    </citation>
    <scope>NUCLEOTIDE SEQUENCE [LARGE SCALE GENOMIC DNA]</scope>
</reference>
<dbReference type="PANTHER" id="PTHR45453">
    <property type="entry name" value="PHOSPHATE REGULON SENSOR PROTEIN PHOR"/>
    <property type="match status" value="1"/>
</dbReference>
<evidence type="ECO:0000256" key="11">
    <source>
        <dbReference type="ARBA" id="ARBA00023136"/>
    </source>
</evidence>
<dbReference type="Pfam" id="PF13426">
    <property type="entry name" value="PAS_9"/>
    <property type="match status" value="1"/>
</dbReference>
<dbReference type="GO" id="GO:0004721">
    <property type="term" value="F:phosphoprotein phosphatase activity"/>
    <property type="evidence" value="ECO:0007669"/>
    <property type="project" value="TreeGrafter"/>
</dbReference>
<feature type="domain" description="Histidine kinase" evidence="12">
    <location>
        <begin position="335"/>
        <end position="555"/>
    </location>
</feature>
<comment type="subcellular location">
    <subcellularLocation>
        <location evidence="2">Cell membrane</location>
    </subcellularLocation>
</comment>
<evidence type="ECO:0000259" key="14">
    <source>
        <dbReference type="PROSITE" id="PS50113"/>
    </source>
</evidence>
<dbReference type="CDD" id="cd00130">
    <property type="entry name" value="PAS"/>
    <property type="match status" value="1"/>
</dbReference>
<dbReference type="InterPro" id="IPR036890">
    <property type="entry name" value="HATPase_C_sf"/>
</dbReference>
<evidence type="ECO:0000256" key="2">
    <source>
        <dbReference type="ARBA" id="ARBA00004236"/>
    </source>
</evidence>
<dbReference type="PRINTS" id="PR00344">
    <property type="entry name" value="BCTRLSENSOR"/>
</dbReference>
<dbReference type="Pfam" id="PF02518">
    <property type="entry name" value="HATPase_c"/>
    <property type="match status" value="1"/>
</dbReference>
<dbReference type="InterPro" id="IPR000700">
    <property type="entry name" value="PAS-assoc_C"/>
</dbReference>
<evidence type="ECO:0000256" key="5">
    <source>
        <dbReference type="ARBA" id="ARBA00022553"/>
    </source>
</evidence>
<dbReference type="SUPFAM" id="SSF55874">
    <property type="entry name" value="ATPase domain of HSP90 chaperone/DNA topoisomerase II/histidine kinase"/>
    <property type="match status" value="1"/>
</dbReference>
<comment type="caution">
    <text evidence="15">The sequence shown here is derived from an EMBL/GenBank/DDBJ whole genome shotgun (WGS) entry which is preliminary data.</text>
</comment>
<evidence type="ECO:0000313" key="15">
    <source>
        <dbReference type="EMBL" id="OGG41080.1"/>
    </source>
</evidence>
<dbReference type="Proteomes" id="UP000179014">
    <property type="component" value="Unassembled WGS sequence"/>
</dbReference>
<dbReference type="SMART" id="SM00065">
    <property type="entry name" value="GAF"/>
    <property type="match status" value="1"/>
</dbReference>
<dbReference type="SUPFAM" id="SSF47384">
    <property type="entry name" value="Homodimeric domain of signal transducing histidine kinase"/>
    <property type="match status" value="1"/>
</dbReference>
<keyword evidence="6" id="KW-0808">Transferase</keyword>
<dbReference type="InterPro" id="IPR003594">
    <property type="entry name" value="HATPase_dom"/>
</dbReference>
<dbReference type="InterPro" id="IPR050351">
    <property type="entry name" value="BphY/WalK/GraS-like"/>
</dbReference>
<evidence type="ECO:0000256" key="1">
    <source>
        <dbReference type="ARBA" id="ARBA00000085"/>
    </source>
</evidence>
<organism evidence="15 16">
    <name type="scientific">Candidatus Kaiserbacteria bacterium GWA2_50_9</name>
    <dbReference type="NCBI Taxonomy" id="1798474"/>
    <lineage>
        <taxon>Bacteria</taxon>
        <taxon>Candidatus Kaiseribacteriota</taxon>
    </lineage>
</organism>
<dbReference type="PANTHER" id="PTHR45453:SF1">
    <property type="entry name" value="PHOSPHATE REGULON SENSOR PROTEIN PHOR"/>
    <property type="match status" value="1"/>
</dbReference>
<keyword evidence="8" id="KW-0418">Kinase</keyword>
<dbReference type="InterPro" id="IPR003018">
    <property type="entry name" value="GAF"/>
</dbReference>
<comment type="catalytic activity">
    <reaction evidence="1">
        <text>ATP + protein L-histidine = ADP + protein N-phospho-L-histidine.</text>
        <dbReference type="EC" id="2.7.13.3"/>
    </reaction>
</comment>
<evidence type="ECO:0000259" key="13">
    <source>
        <dbReference type="PROSITE" id="PS50112"/>
    </source>
</evidence>
<keyword evidence="4" id="KW-1003">Cell membrane</keyword>
<dbReference type="Gene3D" id="1.10.287.130">
    <property type="match status" value="1"/>
</dbReference>
<dbReference type="SUPFAM" id="SSF55785">
    <property type="entry name" value="PYP-like sensor domain (PAS domain)"/>
    <property type="match status" value="1"/>
</dbReference>
<keyword evidence="7" id="KW-0547">Nucleotide-binding</keyword>
<dbReference type="PROSITE" id="PS50109">
    <property type="entry name" value="HIS_KIN"/>
    <property type="match status" value="1"/>
</dbReference>
<name>A0A1F6BVX9_9BACT</name>
<dbReference type="InterPro" id="IPR036097">
    <property type="entry name" value="HisK_dim/P_sf"/>
</dbReference>
<dbReference type="NCBIfam" id="TIGR00229">
    <property type="entry name" value="sensory_box"/>
    <property type="match status" value="1"/>
</dbReference>
<keyword evidence="10" id="KW-0902">Two-component regulatory system</keyword>
<evidence type="ECO:0000256" key="7">
    <source>
        <dbReference type="ARBA" id="ARBA00022741"/>
    </source>
</evidence>
<keyword evidence="5" id="KW-0597">Phosphoprotein</keyword>
<dbReference type="Pfam" id="PF13185">
    <property type="entry name" value="GAF_2"/>
    <property type="match status" value="1"/>
</dbReference>
<protein>
    <recommendedName>
        <fullName evidence="3">histidine kinase</fullName>
        <ecNumber evidence="3">2.7.13.3</ecNumber>
    </recommendedName>
</protein>
<dbReference type="STRING" id="1798474.A2118_02735"/>
<dbReference type="FunFam" id="3.30.565.10:FF:000023">
    <property type="entry name" value="PAS domain-containing sensor histidine kinase"/>
    <property type="match status" value="1"/>
</dbReference>